<dbReference type="InterPro" id="IPR050469">
    <property type="entry name" value="Diguanylate_Cyclase"/>
</dbReference>
<name>U4Q972_TEPAE</name>
<evidence type="ECO:0000259" key="1">
    <source>
        <dbReference type="PROSITE" id="PS50887"/>
    </source>
</evidence>
<dbReference type="InterPro" id="IPR043128">
    <property type="entry name" value="Rev_trsase/Diguanyl_cyclase"/>
</dbReference>
<dbReference type="SUPFAM" id="SSF55073">
    <property type="entry name" value="Nucleotide cyclase"/>
    <property type="match status" value="1"/>
</dbReference>
<dbReference type="PANTHER" id="PTHR45138:SF9">
    <property type="entry name" value="DIGUANYLATE CYCLASE DGCM-RELATED"/>
    <property type="match status" value="1"/>
</dbReference>
<dbReference type="KEGG" id="tae:TepiRe1_1894"/>
<dbReference type="Gene3D" id="3.30.70.270">
    <property type="match status" value="1"/>
</dbReference>
<dbReference type="AlphaFoldDB" id="U4Q972"/>
<proteinExistence type="predicted"/>
<evidence type="ECO:0000313" key="3">
    <source>
        <dbReference type="Proteomes" id="UP000010802"/>
    </source>
</evidence>
<protein>
    <recommendedName>
        <fullName evidence="1">GGDEF domain-containing protein</fullName>
    </recommendedName>
</protein>
<dbReference type="HOGENOM" id="CLU_1676997_0_0_9"/>
<dbReference type="InterPro" id="IPR000160">
    <property type="entry name" value="GGDEF_dom"/>
</dbReference>
<dbReference type="Proteomes" id="UP000010802">
    <property type="component" value="Chromosome"/>
</dbReference>
<dbReference type="GO" id="GO:0052621">
    <property type="term" value="F:diguanylate cyclase activity"/>
    <property type="evidence" value="ECO:0007669"/>
    <property type="project" value="TreeGrafter"/>
</dbReference>
<keyword evidence="3" id="KW-1185">Reference proteome</keyword>
<feature type="domain" description="GGDEF" evidence="1">
    <location>
        <begin position="1"/>
        <end position="157"/>
    </location>
</feature>
<sequence length="157" mass="17879">MAGDYLLSKIGNLIQEDLRGSDILARYGGDELAIILPETGAKQALDILTRIKNKIGDYSFSLQDYKAGKDDENPDDYGQYEYKSGYDIIKEKFFRWFTNRGLNFSDLNSNFAMQVTISAGICELYDEIADKNELIKKADQALLQAKRNGKNRICLWE</sequence>
<dbReference type="eggNOG" id="COG3706">
    <property type="taxonomic scope" value="Bacteria"/>
</dbReference>
<dbReference type="Pfam" id="PF00990">
    <property type="entry name" value="GGDEF"/>
    <property type="match status" value="2"/>
</dbReference>
<dbReference type="PANTHER" id="PTHR45138">
    <property type="entry name" value="REGULATORY COMPONENTS OF SENSORY TRANSDUCTION SYSTEM"/>
    <property type="match status" value="1"/>
</dbReference>
<dbReference type="InterPro" id="IPR029787">
    <property type="entry name" value="Nucleotide_cyclase"/>
</dbReference>
<reference evidence="3" key="1">
    <citation type="journal article" date="2013" name="Genome Announc.">
        <title>First genome sequence of a syntrophic acetate-oxidizing bacterium, Tepidanaerobacter acetatoxydans strain Re1.</title>
        <authorList>
            <person name="Manzoor S."/>
            <person name="Bongcam-Rudloff E."/>
            <person name="Schnurer A."/>
            <person name="Muller B."/>
        </authorList>
    </citation>
    <scope>NUCLEOTIDE SEQUENCE [LARGE SCALE GENOMIC DNA]</scope>
    <source>
        <strain evidence="3">Re1</strain>
    </source>
</reference>
<dbReference type="NCBIfam" id="TIGR00254">
    <property type="entry name" value="GGDEF"/>
    <property type="match status" value="1"/>
</dbReference>
<organism evidence="2 3">
    <name type="scientific">Tepidanaerobacter acetatoxydans (strain DSM 21804 / JCM 16047 / Re1)</name>
    <dbReference type="NCBI Taxonomy" id="1209989"/>
    <lineage>
        <taxon>Bacteria</taxon>
        <taxon>Bacillati</taxon>
        <taxon>Bacillota</taxon>
        <taxon>Clostridia</taxon>
        <taxon>Thermosediminibacterales</taxon>
        <taxon>Tepidanaerobacteraceae</taxon>
        <taxon>Tepidanaerobacter</taxon>
    </lineage>
</organism>
<gene>
    <name evidence="2" type="ordered locus">TEPIRE1_1894</name>
</gene>
<dbReference type="OrthoDB" id="12905at2"/>
<accession>U4Q972</accession>
<dbReference type="EMBL" id="HF563609">
    <property type="protein sequence ID" value="CDI40843.1"/>
    <property type="molecule type" value="Genomic_DNA"/>
</dbReference>
<evidence type="ECO:0000313" key="2">
    <source>
        <dbReference type="EMBL" id="CDI40843.1"/>
    </source>
</evidence>
<dbReference type="PROSITE" id="PS50887">
    <property type="entry name" value="GGDEF"/>
    <property type="match status" value="1"/>
</dbReference>
<dbReference type="CDD" id="cd01949">
    <property type="entry name" value="GGDEF"/>
    <property type="match status" value="1"/>
</dbReference>